<keyword evidence="2" id="KW-1185">Reference proteome</keyword>
<dbReference type="AlphaFoldDB" id="A0AAE1AYL9"/>
<name>A0AAE1AYL9_9GAST</name>
<evidence type="ECO:0000313" key="2">
    <source>
        <dbReference type="Proteomes" id="UP001283361"/>
    </source>
</evidence>
<evidence type="ECO:0000313" key="1">
    <source>
        <dbReference type="EMBL" id="KAK3796282.1"/>
    </source>
</evidence>
<sequence length="288" mass="34181">MVWRKKQIWLNQRGPCRIDDNVRVGGWIPSDNDKQYYVRKESMNANGIYYTPPYNRQDERQQQQSPQQYCRHYQQQQQQFSDNSHLQRQCPCAQFRCSQQEQVQSVPRMDCSQRQQQQASASTLDFQLYDPTPSSLIDKHYRGSHYSPGHPLGVQVPEEIARVRETRDGPVRIPCEEHMSHTYLPLYRYKDWVERSEIEVWQDCNTTSLLCRLPDVPTQHWDFYNEVRMRRSTQKLPPRYGTCRALPIPRDTDLEDVPVYDPCPGLQGTLNDYSFREPIFQPSNLCRC</sequence>
<accession>A0AAE1AYL9</accession>
<gene>
    <name evidence="1" type="ORF">RRG08_041596</name>
</gene>
<organism evidence="1 2">
    <name type="scientific">Elysia crispata</name>
    <name type="common">lettuce slug</name>
    <dbReference type="NCBI Taxonomy" id="231223"/>
    <lineage>
        <taxon>Eukaryota</taxon>
        <taxon>Metazoa</taxon>
        <taxon>Spiralia</taxon>
        <taxon>Lophotrochozoa</taxon>
        <taxon>Mollusca</taxon>
        <taxon>Gastropoda</taxon>
        <taxon>Heterobranchia</taxon>
        <taxon>Euthyneura</taxon>
        <taxon>Panpulmonata</taxon>
        <taxon>Sacoglossa</taxon>
        <taxon>Placobranchoidea</taxon>
        <taxon>Plakobranchidae</taxon>
        <taxon>Elysia</taxon>
    </lineage>
</organism>
<proteinExistence type="predicted"/>
<protein>
    <submittedName>
        <fullName evidence="1">Uncharacterized protein</fullName>
    </submittedName>
</protein>
<reference evidence="1" key="1">
    <citation type="journal article" date="2023" name="G3 (Bethesda)">
        <title>A reference genome for the long-term kleptoplast-retaining sea slug Elysia crispata morphotype clarki.</title>
        <authorList>
            <person name="Eastman K.E."/>
            <person name="Pendleton A.L."/>
            <person name="Shaikh M.A."/>
            <person name="Suttiyut T."/>
            <person name="Ogas R."/>
            <person name="Tomko P."/>
            <person name="Gavelis G."/>
            <person name="Widhalm J.R."/>
            <person name="Wisecaver J.H."/>
        </authorList>
    </citation>
    <scope>NUCLEOTIDE SEQUENCE</scope>
    <source>
        <strain evidence="1">ECLA1</strain>
    </source>
</reference>
<dbReference type="EMBL" id="JAWDGP010000898">
    <property type="protein sequence ID" value="KAK3796282.1"/>
    <property type="molecule type" value="Genomic_DNA"/>
</dbReference>
<dbReference type="Proteomes" id="UP001283361">
    <property type="component" value="Unassembled WGS sequence"/>
</dbReference>
<comment type="caution">
    <text evidence="1">The sequence shown here is derived from an EMBL/GenBank/DDBJ whole genome shotgun (WGS) entry which is preliminary data.</text>
</comment>